<reference evidence="2" key="1">
    <citation type="journal article" date="2014" name="Nat. Commun.">
        <title>The emerging biofuel crop Camelina sativa retains a highly undifferentiated hexaploid genome structure.</title>
        <authorList>
            <person name="Kagale S."/>
            <person name="Koh C."/>
            <person name="Nixon J."/>
            <person name="Bollina V."/>
            <person name="Clarke W.E."/>
            <person name="Tuteja R."/>
            <person name="Spillane C."/>
            <person name="Robinson S.J."/>
            <person name="Links M.G."/>
            <person name="Clarke C."/>
            <person name="Higgins E.E."/>
            <person name="Huebert T."/>
            <person name="Sharpe A.G."/>
            <person name="Parkin I.A."/>
        </authorList>
    </citation>
    <scope>NUCLEOTIDE SEQUENCE [LARGE SCALE GENOMIC DNA]</scope>
    <source>
        <strain evidence="2">cv. DH55</strain>
    </source>
</reference>
<gene>
    <name evidence="3" type="primary">LOC104741508</name>
</gene>
<evidence type="ECO:0000313" key="3">
    <source>
        <dbReference type="RefSeq" id="XP_019091411.1"/>
    </source>
</evidence>
<accession>A0ABM1QXC3</accession>
<protein>
    <submittedName>
        <fullName evidence="3">Uncharacterized protein LOC104741508</fullName>
    </submittedName>
</protein>
<keyword evidence="2" id="KW-1185">Reference proteome</keyword>
<name>A0ABM1QXC3_CAMSA</name>
<sequence>MMSRLFFGLSKLSPVNDALRHKSGRSFRLFSSSSSTPYMMLGTTLKKDLPDGSEIRDVHFFDPAKEELLTVPDKTFPEELVKSRQIGSSHGWGLFSHDHDRSLCMSDLYQPLASKSSPKMIPLPSFLALPTNQTDIVWNVAMSSSSPSDEGCVVGTKFLGRQLSLFRPHCDWRRWTNIEVNPVESFVNLETSNLMFSKRDQRFYLPAHGGNELYSWDLHLEKNKSPQMHQLLIRDLPQLAESDWGLLDVCCRTQHLVESASSGDRFLIKWYAQGYFSSAHGKIEYSTMRFMVFREVETTQGRYMCYTEDIGEICIFLSESETFCVDASSCPGLQPNSIYYIGKGFGTYNIADNTSHRFEAPKGVPTSLKPYWLPPSL</sequence>
<evidence type="ECO:0000259" key="1">
    <source>
        <dbReference type="Pfam" id="PF03478"/>
    </source>
</evidence>
<organism evidence="2 3">
    <name type="scientific">Camelina sativa</name>
    <name type="common">False flax</name>
    <name type="synonym">Myagrum sativum</name>
    <dbReference type="NCBI Taxonomy" id="90675"/>
    <lineage>
        <taxon>Eukaryota</taxon>
        <taxon>Viridiplantae</taxon>
        <taxon>Streptophyta</taxon>
        <taxon>Embryophyta</taxon>
        <taxon>Tracheophyta</taxon>
        <taxon>Spermatophyta</taxon>
        <taxon>Magnoliopsida</taxon>
        <taxon>eudicotyledons</taxon>
        <taxon>Gunneridae</taxon>
        <taxon>Pentapetalae</taxon>
        <taxon>rosids</taxon>
        <taxon>malvids</taxon>
        <taxon>Brassicales</taxon>
        <taxon>Brassicaceae</taxon>
        <taxon>Camelineae</taxon>
        <taxon>Camelina</taxon>
    </lineage>
</organism>
<proteinExistence type="predicted"/>
<dbReference type="PANTHER" id="PTHR44259">
    <property type="entry name" value="OS07G0183000 PROTEIN-RELATED"/>
    <property type="match status" value="1"/>
</dbReference>
<reference evidence="3" key="2">
    <citation type="submission" date="2025-08" db="UniProtKB">
        <authorList>
            <consortium name="RefSeq"/>
        </authorList>
    </citation>
    <scope>IDENTIFICATION</scope>
    <source>
        <tissue evidence="3">Leaf</tissue>
    </source>
</reference>
<dbReference type="InterPro" id="IPR005174">
    <property type="entry name" value="KIB1-4_b-propeller"/>
</dbReference>
<feature type="domain" description="KIB1-4 beta-propeller" evidence="1">
    <location>
        <begin position="74"/>
        <end position="348"/>
    </location>
</feature>
<dbReference type="Proteomes" id="UP000694864">
    <property type="component" value="Chromosome 14"/>
</dbReference>
<dbReference type="InterPro" id="IPR050942">
    <property type="entry name" value="F-box_BR-signaling"/>
</dbReference>
<evidence type="ECO:0000313" key="2">
    <source>
        <dbReference type="Proteomes" id="UP000694864"/>
    </source>
</evidence>
<dbReference type="GeneID" id="104741508"/>
<dbReference type="RefSeq" id="XP_019091411.1">
    <property type="nucleotide sequence ID" value="XM_019235866.1"/>
</dbReference>
<dbReference type="PANTHER" id="PTHR44259:SF93">
    <property type="entry name" value="PROTEIN, PUTATIVE (DUF295)-RELATED"/>
    <property type="match status" value="1"/>
</dbReference>
<dbReference type="Pfam" id="PF03478">
    <property type="entry name" value="Beta-prop_KIB1-4"/>
    <property type="match status" value="1"/>
</dbReference>